<evidence type="ECO:0000313" key="2">
    <source>
        <dbReference type="EMBL" id="MBJ7631806.1"/>
    </source>
</evidence>
<name>A0A4Z0RJR6_WEICO</name>
<proteinExistence type="predicted"/>
<dbReference type="RefSeq" id="WP_003607994.1">
    <property type="nucleotide sequence ID" value="NZ_ALXH01000125.1"/>
</dbReference>
<evidence type="ECO:0000256" key="1">
    <source>
        <dbReference type="SAM" id="SignalP"/>
    </source>
</evidence>
<accession>A0A4Z0RJR6</accession>
<keyword evidence="1" id="KW-0732">Signal</keyword>
<dbReference type="AlphaFoldDB" id="A0A4Z0RJR6"/>
<keyword evidence="4" id="KW-1185">Reference proteome</keyword>
<organism evidence="3 4">
    <name type="scientific">Weissella confusa</name>
    <name type="common">Lactobacillus confusus</name>
    <dbReference type="NCBI Taxonomy" id="1583"/>
    <lineage>
        <taxon>Bacteria</taxon>
        <taxon>Bacillati</taxon>
        <taxon>Bacillota</taxon>
        <taxon>Bacilli</taxon>
        <taxon>Lactobacillales</taxon>
        <taxon>Lactobacillaceae</taxon>
        <taxon>Weissella</taxon>
    </lineage>
</organism>
<dbReference type="Proteomes" id="UP000808038">
    <property type="component" value="Unassembled WGS sequence"/>
</dbReference>
<dbReference type="Proteomes" id="UP000728106">
    <property type="component" value="Unassembled WGS sequence"/>
</dbReference>
<dbReference type="GeneID" id="57978771"/>
<evidence type="ECO:0000313" key="3">
    <source>
        <dbReference type="EMBL" id="MBJ7639618.1"/>
    </source>
</evidence>
<dbReference type="EMBL" id="JAAOCX010000002">
    <property type="protein sequence ID" value="MBJ7631806.1"/>
    <property type="molecule type" value="Genomic_DNA"/>
</dbReference>
<reference evidence="3" key="1">
    <citation type="submission" date="2020-02" db="EMBL/GenBank/DDBJ databases">
        <authorList>
            <person name="Fontana A."/>
            <person name="Patrone V."/>
            <person name="Morelli L."/>
        </authorList>
    </citation>
    <scope>NUCLEOTIDE SEQUENCE</scope>
    <source>
        <strain evidence="2">CCUG 30943</strain>
        <strain evidence="3">CCUG 43002</strain>
    </source>
</reference>
<dbReference type="EMBL" id="JAAOCP010000013">
    <property type="protein sequence ID" value="MBJ7639618.1"/>
    <property type="molecule type" value="Genomic_DNA"/>
</dbReference>
<comment type="caution">
    <text evidence="3">The sequence shown here is derived from an EMBL/GenBank/DDBJ whole genome shotgun (WGS) entry which is preliminary data.</text>
</comment>
<feature type="signal peptide" evidence="1">
    <location>
        <begin position="1"/>
        <end position="27"/>
    </location>
</feature>
<gene>
    <name evidence="3" type="ORF">HAU20_09555</name>
    <name evidence="2" type="ORF">HAU43_01630</name>
</gene>
<reference evidence="3 4" key="2">
    <citation type="journal article" date="2021" name="Int. J. Food Microbiol.">
        <title>Safety demonstration of a microbial species for use in the food chain: Weissella confusa.</title>
        <authorList>
            <person name="Bourdichon F."/>
            <person name="Patrone V."/>
            <person name="Fontana A."/>
            <person name="Milani G."/>
            <person name="Morelli L."/>
        </authorList>
    </citation>
    <scope>NUCLEOTIDE SEQUENCE [LARGE SCALE GENOMIC DNA]</scope>
    <source>
        <strain evidence="2">CCUG 30943</strain>
        <strain evidence="3 4">CCUG 43002</strain>
    </source>
</reference>
<evidence type="ECO:0000313" key="4">
    <source>
        <dbReference type="Proteomes" id="UP000728106"/>
    </source>
</evidence>
<protein>
    <submittedName>
        <fullName evidence="3">Uncharacterized protein</fullName>
    </submittedName>
</protein>
<sequence length="135" mass="14749">MFKQVLLASVAAMGMFTYATQSSQVSATDSPNVVDILPANPTERALVLEAKEYGVDYTIERLDWMLKDYSDSQIWVLADKGHGGYYFDATSDSVGFTGYKVVDGEDVPVDPIHVFGNPDATTVDAAKQAVHLYCD</sequence>
<feature type="chain" id="PRO_5044616893" evidence="1">
    <location>
        <begin position="28"/>
        <end position="135"/>
    </location>
</feature>